<feature type="compositionally biased region" description="Pro residues" evidence="1">
    <location>
        <begin position="100"/>
        <end position="114"/>
    </location>
</feature>
<proteinExistence type="predicted"/>
<feature type="compositionally biased region" description="Low complexity" evidence="1">
    <location>
        <begin position="90"/>
        <end position="99"/>
    </location>
</feature>
<feature type="compositionally biased region" description="Low complexity" evidence="1">
    <location>
        <begin position="148"/>
        <end position="163"/>
    </location>
</feature>
<feature type="compositionally biased region" description="Basic residues" evidence="1">
    <location>
        <begin position="115"/>
        <end position="147"/>
    </location>
</feature>
<name>A0A4U6UZD6_SETVI</name>
<feature type="region of interest" description="Disordered" evidence="1">
    <location>
        <begin position="221"/>
        <end position="268"/>
    </location>
</feature>
<dbReference type="Proteomes" id="UP000298652">
    <property type="component" value="Chromosome 5"/>
</dbReference>
<dbReference type="Gramene" id="TKW16687">
    <property type="protein sequence ID" value="TKW16687"/>
    <property type="gene ID" value="SEVIR_5G315632v2"/>
</dbReference>
<organism evidence="2 3">
    <name type="scientific">Setaria viridis</name>
    <name type="common">Green bristlegrass</name>
    <name type="synonym">Setaria italica subsp. viridis</name>
    <dbReference type="NCBI Taxonomy" id="4556"/>
    <lineage>
        <taxon>Eukaryota</taxon>
        <taxon>Viridiplantae</taxon>
        <taxon>Streptophyta</taxon>
        <taxon>Embryophyta</taxon>
        <taxon>Tracheophyta</taxon>
        <taxon>Spermatophyta</taxon>
        <taxon>Magnoliopsida</taxon>
        <taxon>Liliopsida</taxon>
        <taxon>Poales</taxon>
        <taxon>Poaceae</taxon>
        <taxon>PACMAD clade</taxon>
        <taxon>Panicoideae</taxon>
        <taxon>Panicodae</taxon>
        <taxon>Paniceae</taxon>
        <taxon>Cenchrinae</taxon>
        <taxon>Setaria</taxon>
    </lineage>
</organism>
<dbReference type="AlphaFoldDB" id="A0A4U6UZD6"/>
<accession>A0A4U6UZD6</accession>
<feature type="compositionally biased region" description="Pro residues" evidence="1">
    <location>
        <begin position="41"/>
        <end position="57"/>
    </location>
</feature>
<gene>
    <name evidence="2" type="ORF">SEVIR_5G315632v2</name>
</gene>
<evidence type="ECO:0000313" key="2">
    <source>
        <dbReference type="EMBL" id="TKW16687.1"/>
    </source>
</evidence>
<feature type="compositionally biased region" description="Basic residues" evidence="1">
    <location>
        <begin position="64"/>
        <end position="81"/>
    </location>
</feature>
<keyword evidence="3" id="KW-1185">Reference proteome</keyword>
<evidence type="ECO:0000256" key="1">
    <source>
        <dbReference type="SAM" id="MobiDB-lite"/>
    </source>
</evidence>
<dbReference type="EMBL" id="CM016556">
    <property type="protein sequence ID" value="TKW16687.1"/>
    <property type="molecule type" value="Genomic_DNA"/>
</dbReference>
<feature type="compositionally biased region" description="Low complexity" evidence="1">
    <location>
        <begin position="29"/>
        <end position="40"/>
    </location>
</feature>
<sequence length="268" mass="29306">MRTRLAQTTPGSSTWTGLAARLLCFPWSSASPRSVPALPRRSPPAPPTARSGGPPPGTSAARLLPRRARRHRQPHGLRLRARSGGPPPGTSAAPTASAPRAPPLPAARPPPPCPLHRRPPSPRRRCRRRRVLIVVRRHARARPRAPRGARTPAAAPRGTRPPGSATRPRGMESPPPALRQPWLAVRRRLPVSERSGHEQRLDRDRWFCAAKFHLHDADITALPPRSPALTPSPRGTAGRHCRTRTAWAPRSGRPVTRPSGNRRSRSPC</sequence>
<feature type="region of interest" description="Disordered" evidence="1">
    <location>
        <begin position="29"/>
        <end position="181"/>
    </location>
</feature>
<protein>
    <submittedName>
        <fullName evidence="2">Uncharacterized protein</fullName>
    </submittedName>
</protein>
<reference evidence="2" key="1">
    <citation type="submission" date="2019-03" db="EMBL/GenBank/DDBJ databases">
        <title>WGS assembly of Setaria viridis.</title>
        <authorList>
            <person name="Huang P."/>
            <person name="Jenkins J."/>
            <person name="Grimwood J."/>
            <person name="Barry K."/>
            <person name="Healey A."/>
            <person name="Mamidi S."/>
            <person name="Sreedasyam A."/>
            <person name="Shu S."/>
            <person name="Feldman M."/>
            <person name="Wu J."/>
            <person name="Yu Y."/>
            <person name="Chen C."/>
            <person name="Johnson J."/>
            <person name="Rokhsar D."/>
            <person name="Baxter I."/>
            <person name="Schmutz J."/>
            <person name="Brutnell T."/>
            <person name="Kellogg E."/>
        </authorList>
    </citation>
    <scope>NUCLEOTIDE SEQUENCE [LARGE SCALE GENOMIC DNA]</scope>
</reference>
<evidence type="ECO:0000313" key="3">
    <source>
        <dbReference type="Proteomes" id="UP000298652"/>
    </source>
</evidence>